<dbReference type="GO" id="GO:0099638">
    <property type="term" value="P:endosome to plasma membrane protein transport"/>
    <property type="evidence" value="ECO:0007669"/>
    <property type="project" value="EnsemblFungi"/>
</dbReference>
<dbReference type="GO" id="GO:0042030">
    <property type="term" value="F:ATPase inhibitor activity"/>
    <property type="evidence" value="ECO:0007669"/>
    <property type="project" value="EnsemblFungi"/>
</dbReference>
<dbReference type="RefSeq" id="XP_020049353.1">
    <property type="nucleotide sequence ID" value="XM_020190316.1"/>
</dbReference>
<evidence type="ECO:0000313" key="3">
    <source>
        <dbReference type="EMBL" id="ODV63046.1"/>
    </source>
</evidence>
<dbReference type="FunFam" id="1.20.1260.60:FF:000002">
    <property type="entry name" value="Vacuolar protein sorting-associated protein IST1"/>
    <property type="match status" value="1"/>
</dbReference>
<dbReference type="GeneID" id="30963952"/>
<dbReference type="Pfam" id="PF03398">
    <property type="entry name" value="Ist1"/>
    <property type="match status" value="1"/>
</dbReference>
<dbReference type="Gene3D" id="1.20.1260.60">
    <property type="entry name" value="Vacuolar protein sorting-associated protein Ist1"/>
    <property type="match status" value="1"/>
</dbReference>
<dbReference type="STRING" id="1344418.A0A1D2VN67"/>
<sequence length="249" mass="28749">MASYSSHPSSLLFQNRLRIKLKMAISKLQFVQSKKVAITKQQRRNMAELLKQEKEQSCRIRVENIIREDVYIELLEYLELYCELLLARISLLDSYALTTNPNEALKVVIYCANHTEIKELFNLKEIFVHKFGLEFAKSALENKNDCIPDKIVTRTLNKSPSPELVSLYLKEIARAYNVPFSELSDNEQEAVQEPDSKGQNQKTLNPKLEEIQNLAPTPTSKHEKSGKKVEEDEIDVLKKRFAALKRIPK</sequence>
<proteinExistence type="inferred from homology"/>
<dbReference type="OrthoDB" id="29853at2759"/>
<dbReference type="Proteomes" id="UP000095038">
    <property type="component" value="Unassembled WGS sequence"/>
</dbReference>
<comment type="similarity">
    <text evidence="1">Belongs to the IST1 family.</text>
</comment>
<dbReference type="AlphaFoldDB" id="A0A1D2VN67"/>
<evidence type="ECO:0000256" key="2">
    <source>
        <dbReference type="SAM" id="MobiDB-lite"/>
    </source>
</evidence>
<reference evidence="4" key="1">
    <citation type="submission" date="2016-05" db="EMBL/GenBank/DDBJ databases">
        <title>Comparative genomics of biotechnologically important yeasts.</title>
        <authorList>
            <consortium name="DOE Joint Genome Institute"/>
            <person name="Riley R."/>
            <person name="Haridas S."/>
            <person name="Wolfe K.H."/>
            <person name="Lopes M.R."/>
            <person name="Hittinger C.T."/>
            <person name="Goker M."/>
            <person name="Salamov A."/>
            <person name="Wisecaver J."/>
            <person name="Long T.M."/>
            <person name="Aerts A.L."/>
            <person name="Barry K."/>
            <person name="Choi C."/>
            <person name="Clum A."/>
            <person name="Coughlan A.Y."/>
            <person name="Deshpande S."/>
            <person name="Douglass A.P."/>
            <person name="Hanson S.J."/>
            <person name="Klenk H.-P."/>
            <person name="Labutti K."/>
            <person name="Lapidus A."/>
            <person name="Lindquist E."/>
            <person name="Lipzen A."/>
            <person name="Meier-Kolthoff J.P."/>
            <person name="Ohm R.A."/>
            <person name="Otillar R.P."/>
            <person name="Pangilinan J."/>
            <person name="Peng Y."/>
            <person name="Rokas A."/>
            <person name="Rosa C.A."/>
            <person name="Scheuner C."/>
            <person name="Sibirny A.A."/>
            <person name="Slot J.C."/>
            <person name="Stielow J.B."/>
            <person name="Sun H."/>
            <person name="Kurtzman C.P."/>
            <person name="Blackwell M."/>
            <person name="Grigoriev I.V."/>
            <person name="Jeffries T.W."/>
        </authorList>
    </citation>
    <scope>NUCLEOTIDE SEQUENCE [LARGE SCALE GENOMIC DNA]</scope>
    <source>
        <strain evidence="4">DSM 1968</strain>
    </source>
</reference>
<protein>
    <submittedName>
        <fullName evidence="3">DUF292-domain-containing protein</fullName>
    </submittedName>
</protein>
<dbReference type="GO" id="GO:0032511">
    <property type="term" value="P:late endosome to vacuole transport via multivesicular body sorting pathway"/>
    <property type="evidence" value="ECO:0007669"/>
    <property type="project" value="EnsemblFungi"/>
</dbReference>
<feature type="compositionally biased region" description="Basic and acidic residues" evidence="2">
    <location>
        <begin position="220"/>
        <end position="232"/>
    </location>
</feature>
<dbReference type="EMBL" id="KV454476">
    <property type="protein sequence ID" value="ODV63046.1"/>
    <property type="molecule type" value="Genomic_DNA"/>
</dbReference>
<name>A0A1D2VN67_9ASCO</name>
<gene>
    <name evidence="3" type="ORF">ASCRUDRAFT_31972</name>
</gene>
<accession>A0A1D2VN67</accession>
<organism evidence="3 4">
    <name type="scientific">Ascoidea rubescens DSM 1968</name>
    <dbReference type="NCBI Taxonomy" id="1344418"/>
    <lineage>
        <taxon>Eukaryota</taxon>
        <taxon>Fungi</taxon>
        <taxon>Dikarya</taxon>
        <taxon>Ascomycota</taxon>
        <taxon>Saccharomycotina</taxon>
        <taxon>Saccharomycetes</taxon>
        <taxon>Ascoideaceae</taxon>
        <taxon>Ascoidea</taxon>
    </lineage>
</organism>
<dbReference type="FunCoup" id="A0A1D2VN67">
    <property type="interactions" value="787"/>
</dbReference>
<dbReference type="PANTHER" id="PTHR12161:SF5">
    <property type="entry name" value="IST1 HOMOLOG"/>
    <property type="match status" value="1"/>
</dbReference>
<evidence type="ECO:0000256" key="1">
    <source>
        <dbReference type="ARBA" id="ARBA00005536"/>
    </source>
</evidence>
<dbReference type="PANTHER" id="PTHR12161">
    <property type="entry name" value="IST1 FAMILY MEMBER"/>
    <property type="match status" value="1"/>
</dbReference>
<keyword evidence="4" id="KW-1185">Reference proteome</keyword>
<dbReference type="InterPro" id="IPR005061">
    <property type="entry name" value="Ist1"/>
</dbReference>
<evidence type="ECO:0000313" key="4">
    <source>
        <dbReference type="Proteomes" id="UP000095038"/>
    </source>
</evidence>
<feature type="region of interest" description="Disordered" evidence="2">
    <location>
        <begin position="184"/>
        <end position="232"/>
    </location>
</feature>
<dbReference type="InterPro" id="IPR042277">
    <property type="entry name" value="IST1-like"/>
</dbReference>
<dbReference type="GO" id="GO:0005768">
    <property type="term" value="C:endosome"/>
    <property type="evidence" value="ECO:0007669"/>
    <property type="project" value="EnsemblFungi"/>
</dbReference>
<dbReference type="InParanoid" id="A0A1D2VN67"/>